<name>A0A3S4YP26_9FLAO</name>
<dbReference type="AlphaFoldDB" id="A0A3S4YP26"/>
<accession>A0A3S4YP26</accession>
<dbReference type="KEGG" id="cant:NCTC13489_00062"/>
<organism evidence="1 2">
    <name type="scientific">Kaistella antarctica</name>
    <dbReference type="NCBI Taxonomy" id="266748"/>
    <lineage>
        <taxon>Bacteria</taxon>
        <taxon>Pseudomonadati</taxon>
        <taxon>Bacteroidota</taxon>
        <taxon>Flavobacteriia</taxon>
        <taxon>Flavobacteriales</taxon>
        <taxon>Weeksellaceae</taxon>
        <taxon>Chryseobacterium group</taxon>
        <taxon>Kaistella</taxon>
    </lineage>
</organism>
<gene>
    <name evidence="1" type="ORF">NCTC13489_00062</name>
</gene>
<evidence type="ECO:0000313" key="1">
    <source>
        <dbReference type="EMBL" id="VEH95039.1"/>
    </source>
</evidence>
<evidence type="ECO:0000313" key="2">
    <source>
        <dbReference type="Proteomes" id="UP000270036"/>
    </source>
</evidence>
<dbReference type="EMBL" id="LR134441">
    <property type="protein sequence ID" value="VEH95039.1"/>
    <property type="molecule type" value="Genomic_DNA"/>
</dbReference>
<proteinExistence type="predicted"/>
<reference evidence="1 2" key="1">
    <citation type="submission" date="2018-12" db="EMBL/GenBank/DDBJ databases">
        <authorList>
            <consortium name="Pathogen Informatics"/>
        </authorList>
    </citation>
    <scope>NUCLEOTIDE SEQUENCE [LARGE SCALE GENOMIC DNA]</scope>
    <source>
        <strain evidence="1 2">NCTC13489</strain>
    </source>
</reference>
<sequence length="60" mass="7315">MCLCAYKIYILYYPRLSCLFVEKGKKTSELVFFKYIFQIMSLADSFKVLICYYKNYIRIK</sequence>
<protein>
    <submittedName>
        <fullName evidence="1">Uncharacterized protein</fullName>
    </submittedName>
</protein>
<dbReference type="Proteomes" id="UP000270036">
    <property type="component" value="Chromosome"/>
</dbReference>